<reference evidence="1 2" key="1">
    <citation type="submission" date="2016-11" db="EMBL/GenBank/DDBJ databases">
        <title>Paenibacillus species isolates.</title>
        <authorList>
            <person name="Beno S.M."/>
        </authorList>
    </citation>
    <scope>NUCLEOTIDE SEQUENCE [LARGE SCALE GENOMIC DNA]</scope>
    <source>
        <strain evidence="1 2">FSL R5-0378</strain>
    </source>
</reference>
<organism evidence="1 2">
    <name type="scientific">Paenibacillus rhizosphaerae</name>
    <dbReference type="NCBI Taxonomy" id="297318"/>
    <lineage>
        <taxon>Bacteria</taxon>
        <taxon>Bacillati</taxon>
        <taxon>Bacillota</taxon>
        <taxon>Bacilli</taxon>
        <taxon>Bacillales</taxon>
        <taxon>Paenibacillaceae</taxon>
        <taxon>Paenibacillus</taxon>
    </lineage>
</organism>
<protein>
    <recommendedName>
        <fullName evidence="3">WG repeat-containing protein</fullName>
    </recommendedName>
</protein>
<dbReference type="STRING" id="297318.BK138_04760"/>
<dbReference type="SUPFAM" id="SSF48452">
    <property type="entry name" value="TPR-like"/>
    <property type="match status" value="1"/>
</dbReference>
<dbReference type="InterPro" id="IPR032774">
    <property type="entry name" value="WG_beta_rep"/>
</dbReference>
<proteinExistence type="predicted"/>
<dbReference type="AlphaFoldDB" id="A0A1R1F1C4"/>
<dbReference type="RefSeq" id="WP_076166604.1">
    <property type="nucleotide sequence ID" value="NZ_MRTP01000001.1"/>
</dbReference>
<accession>A0A1R1F1C4</accession>
<dbReference type="Pfam" id="PF14903">
    <property type="entry name" value="WG_beta_rep"/>
    <property type="match status" value="5"/>
</dbReference>
<evidence type="ECO:0008006" key="3">
    <source>
        <dbReference type="Google" id="ProtNLM"/>
    </source>
</evidence>
<keyword evidence="2" id="KW-1185">Reference proteome</keyword>
<dbReference type="EMBL" id="MRTP01000001">
    <property type="protein sequence ID" value="OMF57895.1"/>
    <property type="molecule type" value="Genomic_DNA"/>
</dbReference>
<dbReference type="PANTHER" id="PTHR37841:SF1">
    <property type="entry name" value="DUF3298 DOMAIN-CONTAINING PROTEIN"/>
    <property type="match status" value="1"/>
</dbReference>
<evidence type="ECO:0000313" key="2">
    <source>
        <dbReference type="Proteomes" id="UP000187172"/>
    </source>
</evidence>
<comment type="caution">
    <text evidence="1">The sequence shown here is derived from an EMBL/GenBank/DDBJ whole genome shotgun (WGS) entry which is preliminary data.</text>
</comment>
<evidence type="ECO:0000313" key="1">
    <source>
        <dbReference type="EMBL" id="OMF57895.1"/>
    </source>
</evidence>
<name>A0A1R1F1C4_9BACL</name>
<dbReference type="Proteomes" id="UP000187172">
    <property type="component" value="Unassembled WGS sequence"/>
</dbReference>
<dbReference type="Gene3D" id="1.25.40.10">
    <property type="entry name" value="Tetratricopeptide repeat domain"/>
    <property type="match status" value="1"/>
</dbReference>
<dbReference type="InterPro" id="IPR011990">
    <property type="entry name" value="TPR-like_helical_dom_sf"/>
</dbReference>
<gene>
    <name evidence="1" type="ORF">BK138_04760</name>
</gene>
<sequence>MNVIEPQSPVQLVSTHLPEGAELVTMNTPAGQPAVIAEDLTGDRVPEISAVYRLNDALYLLVLQFSEGAWRTMARIQGPGYGVTLLTAAPVTKPGRNNLLVGWQIGSIWSKLSVYEWTEYGLTDVAPAEMSYSYIDVADWPGPGGPDGRSELALWIHDTGEAYRTEVLRWRDGSFHPAEDVYPAYYPEVARYYERMTESYPDYPFYWYYLAEAQYRAGIPQAALHSVRRALGFAQPYPSRETLLTLERKILQLPRVAELLRFSDRTAEGIRWGYINSSGSMVLPARYEEAAEFQKNGLAIVRERGKYGLIDQAGMWVVPPVYDSISPFSEHRAVVKGGGDCKLIDEQGKVVTKCGYSYIADMREGRSVFLVEGNQGETVHIGRSGYLDSQGYEIIPARYEEAGDFGGGRAWVKMKDGAYALIGLDGRNLYEYEFEYAGPPGGGLLVYQQQAGGKYGYIDLRGQVRIQPAFTSASPFRRQRAIVNMGEDGTKRYGVIDESGQFVVPPVYDEIRDLGEERLALAHAVNPEQPSIDLNYAITDWEGRLLTDFAYTRVSAYQDGLASVTDGQNTFLIDCSGAAAPGYPKVEGSGSLTLKGDGLIEVQVDRRMSYVTRDGRTIWRDQDPPK</sequence>
<dbReference type="PANTHER" id="PTHR37841">
    <property type="entry name" value="GLR2918 PROTEIN"/>
    <property type="match status" value="1"/>
</dbReference>